<dbReference type="Proteomes" id="UP000009161">
    <property type="component" value="Segment"/>
</dbReference>
<name>D1GF94_9VIRU</name>
<proteinExistence type="predicted"/>
<dbReference type="RefSeq" id="YP_003331415.1">
    <property type="nucleotide sequence ID" value="NC_013585.1"/>
</dbReference>
<accession>D1GF94</accession>
<dbReference type="EMBL" id="FJ870917">
    <property type="protein sequence ID" value="ACZ35795.1"/>
    <property type="molecule type" value="Genomic_DNA"/>
</dbReference>
<dbReference type="KEGG" id="vg:8676802"/>
<keyword evidence="2" id="KW-1185">Reference proteome</keyword>
<sequence length="58" mass="6734">METHITVKMDKKLKDVFSDLCEMEGVDLSHGIRELIAEAVARGYIVKERRERMEKVKA</sequence>
<dbReference type="GO" id="GO:0006355">
    <property type="term" value="P:regulation of DNA-templated transcription"/>
    <property type="evidence" value="ECO:0007669"/>
    <property type="project" value="InterPro"/>
</dbReference>
<protein>
    <submittedName>
        <fullName evidence="1">Uncharacterized protein</fullName>
    </submittedName>
</protein>
<organism evidence="1 2">
    <name type="scientific">Betafusellovirus yellowstonense</name>
    <dbReference type="NCBI Taxonomy" id="693629"/>
    <lineage>
        <taxon>Viruses</taxon>
        <taxon>Viruses incertae sedis</taxon>
        <taxon>Fuselloviridae</taxon>
        <taxon>Betafusellovirus</taxon>
    </lineage>
</organism>
<dbReference type="GeneID" id="8676802"/>
<evidence type="ECO:0000313" key="1">
    <source>
        <dbReference type="EMBL" id="ACZ35795.1"/>
    </source>
</evidence>
<reference evidence="1 2" key="1">
    <citation type="journal article" date="2009" name="Environ. Microbiol.">
        <title>Four newly isolated fuselloviruses from extreme geothermal environments reveal unusual morphologies and a possible interviral recombination mechanism.</title>
        <authorList>
            <person name="Redder P."/>
            <person name="Peng X."/>
            <person name="Brugger K."/>
            <person name="Shah S.A."/>
            <person name="Roesch F."/>
            <person name="Greve B."/>
            <person name="She Q."/>
            <person name="Schleper C."/>
            <person name="Forterre P."/>
            <person name="Garrett R.A."/>
            <person name="Prangishvili D."/>
        </authorList>
    </citation>
    <scope>NUCLEOTIDE SEQUENCE [LARGE SCALE GENOMIC DNA]</scope>
</reference>
<evidence type="ECO:0000313" key="2">
    <source>
        <dbReference type="Proteomes" id="UP000009161"/>
    </source>
</evidence>